<dbReference type="Pfam" id="PF04377">
    <property type="entry name" value="ATE_C"/>
    <property type="match status" value="1"/>
</dbReference>
<feature type="domain" description="N-end rule aminoacyl transferase C-terminal" evidence="8">
    <location>
        <begin position="345"/>
        <end position="484"/>
    </location>
</feature>
<keyword evidence="4 5" id="KW-0012">Acyltransferase</keyword>
<keyword evidence="2 5" id="KW-0808">Transferase</keyword>
<evidence type="ECO:0000256" key="6">
    <source>
        <dbReference type="SAM" id="MobiDB-lite"/>
    </source>
</evidence>
<dbReference type="InterPro" id="IPR016181">
    <property type="entry name" value="Acyl_CoA_acyltransferase"/>
</dbReference>
<dbReference type="SUPFAM" id="SSF55729">
    <property type="entry name" value="Acyl-CoA N-acyltransferases (Nat)"/>
    <property type="match status" value="1"/>
</dbReference>
<organism evidence="9">
    <name type="scientific">Timema poppense</name>
    <name type="common">Walking stick</name>
    <dbReference type="NCBI Taxonomy" id="170557"/>
    <lineage>
        <taxon>Eukaryota</taxon>
        <taxon>Metazoa</taxon>
        <taxon>Ecdysozoa</taxon>
        <taxon>Arthropoda</taxon>
        <taxon>Hexapoda</taxon>
        <taxon>Insecta</taxon>
        <taxon>Pterygota</taxon>
        <taxon>Neoptera</taxon>
        <taxon>Polyneoptera</taxon>
        <taxon>Phasmatodea</taxon>
        <taxon>Timematodea</taxon>
        <taxon>Timematoidea</taxon>
        <taxon>Timematidae</taxon>
        <taxon>Timema</taxon>
    </lineage>
</organism>
<gene>
    <name evidence="9" type="ORF">TPSB3V08_LOCUS885</name>
</gene>
<dbReference type="PANTHER" id="PTHR21367">
    <property type="entry name" value="ARGININE-TRNA-PROTEIN TRANSFERASE 1"/>
    <property type="match status" value="1"/>
</dbReference>
<keyword evidence="3 5" id="KW-0833">Ubl conjugation pathway</keyword>
<comment type="similarity">
    <text evidence="1 5">Belongs to the R-transferase family.</text>
</comment>
<evidence type="ECO:0000256" key="5">
    <source>
        <dbReference type="PIRNR" id="PIRNR037207"/>
    </source>
</evidence>
<evidence type="ECO:0000256" key="4">
    <source>
        <dbReference type="ARBA" id="ARBA00023315"/>
    </source>
</evidence>
<evidence type="ECO:0000256" key="3">
    <source>
        <dbReference type="ARBA" id="ARBA00022786"/>
    </source>
</evidence>
<proteinExistence type="inferred from homology"/>
<reference evidence="9" key="1">
    <citation type="submission" date="2020-11" db="EMBL/GenBank/DDBJ databases">
        <authorList>
            <person name="Tran Van P."/>
        </authorList>
    </citation>
    <scope>NUCLEOTIDE SEQUENCE</scope>
</reference>
<evidence type="ECO:0000313" key="9">
    <source>
        <dbReference type="EMBL" id="CAD7396890.1"/>
    </source>
</evidence>
<evidence type="ECO:0000259" key="8">
    <source>
        <dbReference type="Pfam" id="PF04377"/>
    </source>
</evidence>
<sequence>MASKDYSIVEYYAEHEGYRCGYCKSTDTNYSHGMWAHNLTVTDYQDLIDRGWRRSGLYCYKPTMSLTCCPLYTIRCAALEFKLSKSQKKVLKRMHRFLSHGNTKSNEGRSETPEIMDVCPVMDIPGLHEKALKAERDAESLKLLSVDSTITEKKGHAQSPSQDNCIPGPTLQSPRGENKDQPISKTGAYDDITSMRPPCKKAKFLRLERKQKKLLSQGFSEKEVESMTRRGKSLGNKEKSLENFLNEPLPPNPAHRLEQVRLVRSNPPSQELEQTYQEAYQVYLKYQMAVHGDSAEKCTLHQYTRFLVKSPLKVNCQPKPTTIGCNFLVVLVAVASPEFKRSADESYALFVRYQFHVHQEKDDKWTYPAFEEFLVDSPLAPWQPQDGPPQGYGSFHQQYWLSGRLVAVGVIDILPRCISSVYFYYDPDLGHLSLGTYASLRELALTQSLYQHAPSLQYYYMGFYIQTCPKMRYKAGYTPSFLLCPETYQWFPVEVCRPKLEVNKYCRLNDDLAATDRDSEININEVLVLRRHVAMPYFLYASKYQLEPEDLREVEQYARLVGMSCARRMLLVRN</sequence>
<dbReference type="Pfam" id="PF04376">
    <property type="entry name" value="ATE_N"/>
    <property type="match status" value="1"/>
</dbReference>
<dbReference type="PANTHER" id="PTHR21367:SF1">
    <property type="entry name" value="ARGINYL-TRNA--PROTEIN TRANSFERASE 1"/>
    <property type="match status" value="1"/>
</dbReference>
<dbReference type="InterPro" id="IPR030700">
    <property type="entry name" value="N-end_Aminoacyl_Trfase"/>
</dbReference>
<name>A0A7R9CKV7_TIMPO</name>
<evidence type="ECO:0000256" key="2">
    <source>
        <dbReference type="ARBA" id="ARBA00022679"/>
    </source>
</evidence>
<feature type="region of interest" description="Disordered" evidence="6">
    <location>
        <begin position="151"/>
        <end position="192"/>
    </location>
</feature>
<accession>A0A7R9CKV7</accession>
<comment type="function">
    <text evidence="5">Involved in the post-translational conjugation of arginine to the N-terminal aspartate or glutamate of a protein. This arginylation is required for degradation of the protein via the ubiquitin pathway.</text>
</comment>
<protein>
    <recommendedName>
        <fullName evidence="5">Arginyl-tRNA--protein transferase 1</fullName>
        <shortName evidence="5">Arginyltransferase 1</shortName>
        <shortName evidence="5">R-transferase 1</shortName>
        <ecNumber evidence="5">2.3.2.8</ecNumber>
    </recommendedName>
    <alternativeName>
        <fullName evidence="5">Arginine-tRNA--protein transferase 1</fullName>
    </alternativeName>
</protein>
<dbReference type="GO" id="GO:0005737">
    <property type="term" value="C:cytoplasm"/>
    <property type="evidence" value="ECO:0007669"/>
    <property type="project" value="TreeGrafter"/>
</dbReference>
<evidence type="ECO:0000256" key="1">
    <source>
        <dbReference type="ARBA" id="ARBA00009991"/>
    </source>
</evidence>
<dbReference type="InterPro" id="IPR007471">
    <property type="entry name" value="N-end_Aminoacyl_Trfase_N"/>
</dbReference>
<dbReference type="EMBL" id="OD000299">
    <property type="protein sequence ID" value="CAD7396890.1"/>
    <property type="molecule type" value="Genomic_DNA"/>
</dbReference>
<dbReference type="EC" id="2.3.2.8" evidence="5"/>
<dbReference type="InterPro" id="IPR017137">
    <property type="entry name" value="Arg-tRNA-P_Trfase_1_euk"/>
</dbReference>
<evidence type="ECO:0000259" key="7">
    <source>
        <dbReference type="Pfam" id="PF04376"/>
    </source>
</evidence>
<feature type="domain" description="N-end aminoacyl transferase N-terminal" evidence="7">
    <location>
        <begin position="19"/>
        <end position="89"/>
    </location>
</feature>
<feature type="compositionally biased region" description="Polar residues" evidence="6">
    <location>
        <begin position="158"/>
        <end position="175"/>
    </location>
</feature>
<dbReference type="GO" id="GO:0004057">
    <property type="term" value="F:arginyl-tRNA--protein transferase activity"/>
    <property type="evidence" value="ECO:0007669"/>
    <property type="project" value="UniProtKB-EC"/>
</dbReference>
<dbReference type="AlphaFoldDB" id="A0A7R9CKV7"/>
<comment type="catalytic activity">
    <reaction evidence="5">
        <text>an N-terminal L-alpha-aminoacyl-[protein] + L-arginyl-tRNA(Arg) = an N-terminal L-arginyl-L-aminoacyl-[protein] + tRNA(Arg) + H(+)</text>
        <dbReference type="Rhea" id="RHEA:10208"/>
        <dbReference type="Rhea" id="RHEA-COMP:9658"/>
        <dbReference type="Rhea" id="RHEA-COMP:9673"/>
        <dbReference type="Rhea" id="RHEA-COMP:10636"/>
        <dbReference type="Rhea" id="RHEA-COMP:10638"/>
        <dbReference type="ChEBI" id="CHEBI:15378"/>
        <dbReference type="ChEBI" id="CHEBI:78442"/>
        <dbReference type="ChEBI" id="CHEBI:78513"/>
        <dbReference type="ChEBI" id="CHEBI:78597"/>
        <dbReference type="ChEBI" id="CHEBI:83562"/>
        <dbReference type="EC" id="2.3.2.8"/>
    </reaction>
</comment>
<dbReference type="InterPro" id="IPR007472">
    <property type="entry name" value="N-end_Aminoacyl_Trfase_C"/>
</dbReference>
<dbReference type="PIRSF" id="PIRSF037207">
    <property type="entry name" value="ATE1_euk"/>
    <property type="match status" value="1"/>
</dbReference>